<dbReference type="RefSeq" id="WP_379188351.1">
    <property type="nucleotide sequence ID" value="NZ_JBHSOW010000041.1"/>
</dbReference>
<comment type="similarity">
    <text evidence="9">Belongs to the glycosyltransferase 2 family. CrtQ subfamily.</text>
</comment>
<evidence type="ECO:0000256" key="3">
    <source>
        <dbReference type="ARBA" id="ARBA00022676"/>
    </source>
</evidence>
<dbReference type="PANTHER" id="PTHR43646">
    <property type="entry name" value="GLYCOSYLTRANSFERASE"/>
    <property type="match status" value="1"/>
</dbReference>
<gene>
    <name evidence="13" type="ORF">ACFPYJ_11875</name>
</gene>
<keyword evidence="14" id="KW-1185">Reference proteome</keyword>
<evidence type="ECO:0000256" key="4">
    <source>
        <dbReference type="ARBA" id="ARBA00022679"/>
    </source>
</evidence>
<dbReference type="PANTHER" id="PTHR43646:SF2">
    <property type="entry name" value="GLYCOSYLTRANSFERASE 2-LIKE DOMAIN-CONTAINING PROTEIN"/>
    <property type="match status" value="1"/>
</dbReference>
<dbReference type="Gene3D" id="3.90.550.10">
    <property type="entry name" value="Spore Coat Polysaccharide Biosynthesis Protein SpsA, Chain A"/>
    <property type="match status" value="1"/>
</dbReference>
<evidence type="ECO:0000256" key="9">
    <source>
        <dbReference type="ARBA" id="ARBA00038120"/>
    </source>
</evidence>
<keyword evidence="2" id="KW-1003">Cell membrane</keyword>
<evidence type="ECO:0000256" key="6">
    <source>
        <dbReference type="ARBA" id="ARBA00023136"/>
    </source>
</evidence>
<keyword evidence="6" id="KW-0472">Membrane</keyword>
<name>A0ABW0VVG7_9BACL</name>
<evidence type="ECO:0000256" key="10">
    <source>
        <dbReference type="ARBA" id="ARBA00040345"/>
    </source>
</evidence>
<feature type="coiled-coil region" evidence="11">
    <location>
        <begin position="442"/>
        <end position="490"/>
    </location>
</feature>
<dbReference type="SUPFAM" id="SSF52540">
    <property type="entry name" value="P-loop containing nucleoside triphosphate hydrolases"/>
    <property type="match status" value="1"/>
</dbReference>
<dbReference type="InterPro" id="IPR029044">
    <property type="entry name" value="Nucleotide-diphossugar_trans"/>
</dbReference>
<evidence type="ECO:0000256" key="7">
    <source>
        <dbReference type="ARBA" id="ARBA00037281"/>
    </source>
</evidence>
<evidence type="ECO:0000256" key="1">
    <source>
        <dbReference type="ARBA" id="ARBA00004236"/>
    </source>
</evidence>
<comment type="caution">
    <text evidence="13">The sequence shown here is derived from an EMBL/GenBank/DDBJ whole genome shotgun (WGS) entry which is preliminary data.</text>
</comment>
<sequence>MQNIAQSKVICVLGMHRSGTSAITRAINYMGAYIGKPEDLVPPLDDNPEGFWEFQEFVAINDRVLGELNSCWDAVNIYPENWWTLPSIALLKEEIKEIIKKKFSNHKLWVFKDPRTSILLPMWKEIFNELKIEANYVITVRNPMDVVASLAKRNGYSLEKSLALWTFYTINSLYWTQDENRVIVGYDSFLDQPDLYIDRFKDSFQLEFDRIQLDEKLKSFLKPSLRHSKTSVAEFISNENYSEMVRELFKITISYSELRADHSTNKSIEKMYHEFILQRRMWAHAGKKALIQVFYLEAPDQDYAEERSVIGYIDLEKSNAVQSLSLPGGIIAPLRIDMTNVPAAIHIESIQLVTQEEHPQVIGFWSKHNGFQDVLNGQNLIRFSNASSFQGITTSTDPYIYVQQFNENEFPSKLTIRMDHYPLTQEIVDSVSNHIHGIEYTASELNIQLIELKQQITEFENKFKKSEALLVEKEREISELNVQLISASDTIAQNEAVQLRLDKEIAITHALKEQNRLLEEQIHQKDVEQIQFKTRIADIQHDYNLINYELNGIYQSNGWSFLKKYYKLRESVMPVGSPQRKASKVIVNFRPYSRKLLRHVNQYGVPATLRKIKARVFPTAVTTGKVVVPTLALNRAKETKTWEYDFTASSQISVSVVIPTINAGQEFELLLAMLSRQKGFKQVEIVIVDSGSTDMTLDLAKEYNVTLVRIKPEDFSHSYARNLGAETAASDDYLLIMTQDALPTSDYWLFELYAASEKNDFAAVSCAESSREDVDLFYRVICWSHYRFLGVIDNDRIMEMPDSNDYHSLRFNAQLSDVTCLIKKDIFMNYKYRFDYAEDLDLGLRLIRDGYKIGLLGQTKVIHSHKRLPYYHLKRGFVDNLFMHQFFDDYAVPKLYSDNLERDLVYTYSVLTHLINSTLADIKHSNSIEKLSMLTYSELDSAILRPYDYLLRLDKCDYVDDKTHQFVEKLFEGYLDLSYRPMYNGDGSLLHALKGFVEVVFEYMKLTYEILDEELLNEFKWTLMKGYAIQLGTHLSHCYVGSEANKERLSVIHNELTKGV</sequence>
<dbReference type="GO" id="GO:0016757">
    <property type="term" value="F:glycosyltransferase activity"/>
    <property type="evidence" value="ECO:0007669"/>
    <property type="project" value="UniProtKB-KW"/>
</dbReference>
<protein>
    <recommendedName>
        <fullName evidence="10">4,4'-diaponeurosporenoate glycosyltransferase</fullName>
    </recommendedName>
</protein>
<organism evidence="13 14">
    <name type="scientific">Paenibacillus solisilvae</name>
    <dbReference type="NCBI Taxonomy" id="2486751"/>
    <lineage>
        <taxon>Bacteria</taxon>
        <taxon>Bacillati</taxon>
        <taxon>Bacillota</taxon>
        <taxon>Bacilli</taxon>
        <taxon>Bacillales</taxon>
        <taxon>Paenibacillaceae</taxon>
        <taxon>Paenibacillus</taxon>
    </lineage>
</organism>
<evidence type="ECO:0000256" key="5">
    <source>
        <dbReference type="ARBA" id="ARBA00022746"/>
    </source>
</evidence>
<dbReference type="Pfam" id="PF00535">
    <property type="entry name" value="Glycos_transf_2"/>
    <property type="match status" value="1"/>
</dbReference>
<dbReference type="Proteomes" id="UP001596047">
    <property type="component" value="Unassembled WGS sequence"/>
</dbReference>
<feature type="domain" description="Glycosyltransferase 2-like" evidence="12">
    <location>
        <begin position="655"/>
        <end position="778"/>
    </location>
</feature>
<comment type="function">
    <text evidence="7">Catalyzes the glycosylation of 4,4'-diaponeurosporenoate, i.e. the esterification of glucose at the C1'' position with the carboxyl group of 4,4'-diaponeurosporenic acid, to form glycosyl-4,4'-diaponeurosporenoate. This is a step in the biosynthesis of staphyloxanthin, an orange pigment present in most staphylococci strains.</text>
</comment>
<dbReference type="Gene3D" id="3.40.50.300">
    <property type="entry name" value="P-loop containing nucleotide triphosphate hydrolases"/>
    <property type="match status" value="1"/>
</dbReference>
<evidence type="ECO:0000256" key="11">
    <source>
        <dbReference type="SAM" id="Coils"/>
    </source>
</evidence>
<evidence type="ECO:0000256" key="8">
    <source>
        <dbReference type="ARBA" id="ARBA00037904"/>
    </source>
</evidence>
<evidence type="ECO:0000313" key="14">
    <source>
        <dbReference type="Proteomes" id="UP001596047"/>
    </source>
</evidence>
<comment type="pathway">
    <text evidence="8">Carotenoid biosynthesis; staphyloxanthin biosynthesis; staphyloxanthin from farnesyl diphosphate: step 4/5.</text>
</comment>
<comment type="subcellular location">
    <subcellularLocation>
        <location evidence="1">Cell membrane</location>
    </subcellularLocation>
</comment>
<keyword evidence="4 13" id="KW-0808">Transferase</keyword>
<dbReference type="EMBL" id="JBHSOW010000041">
    <property type="protein sequence ID" value="MFC5649807.1"/>
    <property type="molecule type" value="Genomic_DNA"/>
</dbReference>
<evidence type="ECO:0000256" key="2">
    <source>
        <dbReference type="ARBA" id="ARBA00022475"/>
    </source>
</evidence>
<accession>A0ABW0VVG7</accession>
<evidence type="ECO:0000313" key="13">
    <source>
        <dbReference type="EMBL" id="MFC5649807.1"/>
    </source>
</evidence>
<keyword evidence="3 13" id="KW-0328">Glycosyltransferase</keyword>
<keyword evidence="5" id="KW-0125">Carotenoid biosynthesis</keyword>
<dbReference type="InterPro" id="IPR001173">
    <property type="entry name" value="Glyco_trans_2-like"/>
</dbReference>
<keyword evidence="11" id="KW-0175">Coiled coil</keyword>
<evidence type="ECO:0000259" key="12">
    <source>
        <dbReference type="Pfam" id="PF00535"/>
    </source>
</evidence>
<dbReference type="SUPFAM" id="SSF53448">
    <property type="entry name" value="Nucleotide-diphospho-sugar transferases"/>
    <property type="match status" value="1"/>
</dbReference>
<dbReference type="InterPro" id="IPR027417">
    <property type="entry name" value="P-loop_NTPase"/>
</dbReference>
<proteinExistence type="inferred from homology"/>
<reference evidence="14" key="1">
    <citation type="journal article" date="2019" name="Int. J. Syst. Evol. Microbiol.">
        <title>The Global Catalogue of Microorganisms (GCM) 10K type strain sequencing project: providing services to taxonomists for standard genome sequencing and annotation.</title>
        <authorList>
            <consortium name="The Broad Institute Genomics Platform"/>
            <consortium name="The Broad Institute Genome Sequencing Center for Infectious Disease"/>
            <person name="Wu L."/>
            <person name="Ma J."/>
        </authorList>
    </citation>
    <scope>NUCLEOTIDE SEQUENCE [LARGE SCALE GENOMIC DNA]</scope>
    <source>
        <strain evidence="14">CGMCC 1.3240</strain>
    </source>
</reference>